<feature type="region of interest" description="Disordered" evidence="1">
    <location>
        <begin position="1"/>
        <end position="22"/>
    </location>
</feature>
<gene>
    <name evidence="2" type="ORF">I553_7434</name>
</gene>
<evidence type="ECO:0000313" key="2">
    <source>
        <dbReference type="EMBL" id="EUA76264.1"/>
    </source>
</evidence>
<sequence length="53" mass="5854">MRASSRHKPATTMDLPASLQVPATSRARSRCCGEQTQNRTIATSKVRFCVCSR</sequence>
<organism evidence="2">
    <name type="scientific">Mycobacterium xenopi 4042</name>
    <dbReference type="NCBI Taxonomy" id="1299334"/>
    <lineage>
        <taxon>Bacteria</taxon>
        <taxon>Bacillati</taxon>
        <taxon>Actinomycetota</taxon>
        <taxon>Actinomycetes</taxon>
        <taxon>Mycobacteriales</taxon>
        <taxon>Mycobacteriaceae</taxon>
        <taxon>Mycobacterium</taxon>
    </lineage>
</organism>
<reference evidence="2" key="1">
    <citation type="submission" date="2014-01" db="EMBL/GenBank/DDBJ databases">
        <authorList>
            <person name="Brown-Elliot B."/>
            <person name="Wallace R."/>
            <person name="Lenaerts A."/>
            <person name="Ordway D."/>
            <person name="DeGroote M.A."/>
            <person name="Parker T."/>
            <person name="Sizemore C."/>
            <person name="Tallon L.J."/>
            <person name="Sadzewicz L.K."/>
            <person name="Sengamalay N."/>
            <person name="Fraser C.M."/>
            <person name="Hine E."/>
            <person name="Shefchek K.A."/>
            <person name="Das S.P."/>
            <person name="Tettelin H."/>
        </authorList>
    </citation>
    <scope>NUCLEOTIDE SEQUENCE [LARGE SCALE GENOMIC DNA]</scope>
    <source>
        <strain evidence="2">4042</strain>
    </source>
</reference>
<comment type="caution">
    <text evidence="2">The sequence shown here is derived from an EMBL/GenBank/DDBJ whole genome shotgun (WGS) entry which is preliminary data.</text>
</comment>
<protein>
    <submittedName>
        <fullName evidence="2">Uncharacterized protein</fullName>
    </submittedName>
</protein>
<dbReference type="EMBL" id="JAOB01000006">
    <property type="protein sequence ID" value="EUA76264.1"/>
    <property type="molecule type" value="Genomic_DNA"/>
</dbReference>
<evidence type="ECO:0000256" key="1">
    <source>
        <dbReference type="SAM" id="MobiDB-lite"/>
    </source>
</evidence>
<proteinExistence type="predicted"/>
<accession>X8E6T0</accession>
<dbReference type="AlphaFoldDB" id="X8E6T0"/>
<name>X8E6T0_MYCXE</name>